<dbReference type="KEGG" id="tva:5468532"/>
<dbReference type="AlphaFoldDB" id="A2D9W7"/>
<name>A2D9W7_TRIV3</name>
<sequence>MMCFNNNNNYNSLTHNNKSQRASYITPENLKTELKQFSIYLRRDFLCVLVKLASRQFGIHLNRTDWRTRTGMLSFIQRNWEQISIALRDPSNFIGWYAINFEFNERILSDKKFTLYLSSIWDKYCDFFNNHETNCFMRSNSNEIVNAISKNENVDGYSFVNTKIGQTLAEIIKKFKNVNEFHGPSIIPPPIPSQIHSVPEQLPNVPSIQDTFINDSSELDMAERMFRDNEDYSVFETFQYAEEIIF</sequence>
<reference evidence="1" key="2">
    <citation type="journal article" date="2007" name="Science">
        <title>Draft genome sequence of the sexually transmitted pathogen Trichomonas vaginalis.</title>
        <authorList>
            <person name="Carlton J.M."/>
            <person name="Hirt R.P."/>
            <person name="Silva J.C."/>
            <person name="Delcher A.L."/>
            <person name="Schatz M."/>
            <person name="Zhao Q."/>
            <person name="Wortman J.R."/>
            <person name="Bidwell S.L."/>
            <person name="Alsmark U.C.M."/>
            <person name="Besteiro S."/>
            <person name="Sicheritz-Ponten T."/>
            <person name="Noel C.J."/>
            <person name="Dacks J.B."/>
            <person name="Foster P.G."/>
            <person name="Simillion C."/>
            <person name="Van de Peer Y."/>
            <person name="Miranda-Saavedra D."/>
            <person name="Barton G.J."/>
            <person name="Westrop G.D."/>
            <person name="Mueller S."/>
            <person name="Dessi D."/>
            <person name="Fiori P.L."/>
            <person name="Ren Q."/>
            <person name="Paulsen I."/>
            <person name="Zhang H."/>
            <person name="Bastida-Corcuera F.D."/>
            <person name="Simoes-Barbosa A."/>
            <person name="Brown M.T."/>
            <person name="Hayes R.D."/>
            <person name="Mukherjee M."/>
            <person name="Okumura C.Y."/>
            <person name="Schneider R."/>
            <person name="Smith A.J."/>
            <person name="Vanacova S."/>
            <person name="Villalvazo M."/>
            <person name="Haas B.J."/>
            <person name="Pertea M."/>
            <person name="Feldblyum T.V."/>
            <person name="Utterback T.R."/>
            <person name="Shu C.L."/>
            <person name="Osoegawa K."/>
            <person name="de Jong P.J."/>
            <person name="Hrdy I."/>
            <person name="Horvathova L."/>
            <person name="Zubacova Z."/>
            <person name="Dolezal P."/>
            <person name="Malik S.B."/>
            <person name="Logsdon J.M. Jr."/>
            <person name="Henze K."/>
            <person name="Gupta A."/>
            <person name="Wang C.C."/>
            <person name="Dunne R.L."/>
            <person name="Upcroft J.A."/>
            <person name="Upcroft P."/>
            <person name="White O."/>
            <person name="Salzberg S.L."/>
            <person name="Tang P."/>
            <person name="Chiu C.-H."/>
            <person name="Lee Y.-S."/>
            <person name="Embley T.M."/>
            <person name="Coombs G.H."/>
            <person name="Mottram J.C."/>
            <person name="Tachezy J."/>
            <person name="Fraser-Liggett C.M."/>
            <person name="Johnson P.J."/>
        </authorList>
    </citation>
    <scope>NUCLEOTIDE SEQUENCE [LARGE SCALE GENOMIC DNA]</scope>
    <source>
        <strain evidence="1">G3</strain>
    </source>
</reference>
<dbReference type="VEuPathDB" id="TrichDB:TVAG_077200"/>
<protein>
    <submittedName>
        <fullName evidence="1">Uncharacterized protein</fullName>
    </submittedName>
</protein>
<organism evidence="1 2">
    <name type="scientific">Trichomonas vaginalis (strain ATCC PRA-98 / G3)</name>
    <dbReference type="NCBI Taxonomy" id="412133"/>
    <lineage>
        <taxon>Eukaryota</taxon>
        <taxon>Metamonada</taxon>
        <taxon>Parabasalia</taxon>
        <taxon>Trichomonadida</taxon>
        <taxon>Trichomonadidae</taxon>
        <taxon>Trichomonas</taxon>
    </lineage>
</organism>
<proteinExistence type="predicted"/>
<keyword evidence="2" id="KW-1185">Reference proteome</keyword>
<dbReference type="Proteomes" id="UP000001542">
    <property type="component" value="Unassembled WGS sequence"/>
</dbReference>
<evidence type="ECO:0000313" key="2">
    <source>
        <dbReference type="Proteomes" id="UP000001542"/>
    </source>
</evidence>
<gene>
    <name evidence="1" type="ORF">TVAG_077200</name>
</gene>
<dbReference type="RefSeq" id="XP_001583959.1">
    <property type="nucleotide sequence ID" value="XM_001583909.1"/>
</dbReference>
<accession>A2D9W7</accession>
<dbReference type="VEuPathDB" id="TrichDB:TVAGG3_0291110"/>
<dbReference type="EMBL" id="DS113181">
    <property type="protein sequence ID" value="EAY22973.1"/>
    <property type="molecule type" value="Genomic_DNA"/>
</dbReference>
<evidence type="ECO:0000313" key="1">
    <source>
        <dbReference type="EMBL" id="EAY22973.1"/>
    </source>
</evidence>
<reference evidence="1" key="1">
    <citation type="submission" date="2006-10" db="EMBL/GenBank/DDBJ databases">
        <authorList>
            <person name="Amadeo P."/>
            <person name="Zhao Q."/>
            <person name="Wortman J."/>
            <person name="Fraser-Liggett C."/>
            <person name="Carlton J."/>
        </authorList>
    </citation>
    <scope>NUCLEOTIDE SEQUENCE</scope>
    <source>
        <strain evidence="1">G3</strain>
    </source>
</reference>
<dbReference type="InParanoid" id="A2D9W7"/>